<name>A0A326TNB5_THEHA</name>
<accession>A0A326TNB5</accession>
<feature type="region of interest" description="Disordered" evidence="1">
    <location>
        <begin position="331"/>
        <end position="363"/>
    </location>
</feature>
<dbReference type="Pfam" id="PF01494">
    <property type="entry name" value="FAD_binding_3"/>
    <property type="match status" value="1"/>
</dbReference>
<evidence type="ECO:0000313" key="3">
    <source>
        <dbReference type="EMBL" id="PZW17991.1"/>
    </source>
</evidence>
<reference evidence="3 4" key="1">
    <citation type="submission" date="2018-06" db="EMBL/GenBank/DDBJ databases">
        <title>Genomic Encyclopedia of Archaeal and Bacterial Type Strains, Phase II (KMG-II): from individual species to whole genera.</title>
        <authorList>
            <person name="Goeker M."/>
        </authorList>
    </citation>
    <scope>NUCLEOTIDE SEQUENCE [LARGE SCALE GENOMIC DNA]</scope>
    <source>
        <strain evidence="3 4">ATCC BAA-1881</strain>
    </source>
</reference>
<protein>
    <submittedName>
        <fullName evidence="3">2-polyprenyl-6-methoxyphenol hydroxylase-like FAD-dependent oxidoreductase</fullName>
    </submittedName>
</protein>
<keyword evidence="4" id="KW-1185">Reference proteome</keyword>
<evidence type="ECO:0000259" key="2">
    <source>
        <dbReference type="Pfam" id="PF01494"/>
    </source>
</evidence>
<dbReference type="PANTHER" id="PTHR46865">
    <property type="entry name" value="OXIDOREDUCTASE-RELATED"/>
    <property type="match status" value="1"/>
</dbReference>
<gene>
    <name evidence="3" type="ORF">EI42_06442</name>
</gene>
<dbReference type="GO" id="GO:0071949">
    <property type="term" value="F:FAD binding"/>
    <property type="evidence" value="ECO:0007669"/>
    <property type="project" value="InterPro"/>
</dbReference>
<dbReference type="InterPro" id="IPR002938">
    <property type="entry name" value="FAD-bd"/>
</dbReference>
<dbReference type="PRINTS" id="PR00420">
    <property type="entry name" value="RNGMNOXGNASE"/>
</dbReference>
<dbReference type="EMBL" id="QKUF01000074">
    <property type="protein sequence ID" value="PZW17991.1"/>
    <property type="molecule type" value="Genomic_DNA"/>
</dbReference>
<dbReference type="SUPFAM" id="SSF51905">
    <property type="entry name" value="FAD/NAD(P)-binding domain"/>
    <property type="match status" value="1"/>
</dbReference>
<dbReference type="OrthoDB" id="9766816at2"/>
<comment type="caution">
    <text evidence="3">The sequence shown here is derived from an EMBL/GenBank/DDBJ whole genome shotgun (WGS) entry which is preliminary data.</text>
</comment>
<dbReference type="InterPro" id="IPR036188">
    <property type="entry name" value="FAD/NAD-bd_sf"/>
</dbReference>
<dbReference type="PANTHER" id="PTHR46865:SF2">
    <property type="entry name" value="MONOOXYGENASE"/>
    <property type="match status" value="1"/>
</dbReference>
<organism evidence="3 4">
    <name type="scientific">Thermosporothrix hazakensis</name>
    <dbReference type="NCBI Taxonomy" id="644383"/>
    <lineage>
        <taxon>Bacteria</taxon>
        <taxon>Bacillati</taxon>
        <taxon>Chloroflexota</taxon>
        <taxon>Ktedonobacteria</taxon>
        <taxon>Ktedonobacterales</taxon>
        <taxon>Thermosporotrichaceae</taxon>
        <taxon>Thermosporothrix</taxon>
    </lineage>
</organism>
<sequence length="363" mass="40578">MDNENILISGASIAGPALAYWLTRYGFRPTVVERTPALREGGYKLDIRGKAVEVVERMGILADIRQVSTGMKEGTFVDRNGKAVVSMSAEFFNSRQEQDDEVMRTDLSRIIYERTRSDVEYLFNDSITSITEGQNGVAVTFERGKPRVFDLVIGADGIHSNVRRLVFGDESRFLHNLGAYISIFTAPNFLDLDRQELYYYAPGKFVSLFSAQDRSKAMSFFFFSSPPLSHDYRNIEQQKGLLTSFFSGDGWQIPRLLKDVWDAPDFYFDSVSQIHMDRWSAGRIALLGDAAYCPSPASGQGTSLALIGAYVLAGELALASGDYTTAFTRKRQKAPGFSQGDRWRRKPAAAGRPPSLDRRQSLC</sequence>
<dbReference type="RefSeq" id="WP_111326952.1">
    <property type="nucleotide sequence ID" value="NZ_BIFX01000001.1"/>
</dbReference>
<evidence type="ECO:0000313" key="4">
    <source>
        <dbReference type="Proteomes" id="UP000248806"/>
    </source>
</evidence>
<feature type="domain" description="FAD-binding" evidence="2">
    <location>
        <begin position="6"/>
        <end position="318"/>
    </location>
</feature>
<evidence type="ECO:0000256" key="1">
    <source>
        <dbReference type="SAM" id="MobiDB-lite"/>
    </source>
</evidence>
<dbReference type="AlphaFoldDB" id="A0A326TNB5"/>
<proteinExistence type="predicted"/>
<dbReference type="Gene3D" id="3.30.9.10">
    <property type="entry name" value="D-Amino Acid Oxidase, subunit A, domain 2"/>
    <property type="match status" value="1"/>
</dbReference>
<dbReference type="Proteomes" id="UP000248806">
    <property type="component" value="Unassembled WGS sequence"/>
</dbReference>
<dbReference type="Gene3D" id="3.50.50.60">
    <property type="entry name" value="FAD/NAD(P)-binding domain"/>
    <property type="match status" value="1"/>
</dbReference>
<dbReference type="InterPro" id="IPR051704">
    <property type="entry name" value="FAD_aromatic-hydroxylase"/>
</dbReference>